<dbReference type="RefSeq" id="WP_055190520.1">
    <property type="nucleotide sequence ID" value="NZ_NMTY01000003.1"/>
</dbReference>
<dbReference type="AlphaFoldDB" id="A0A174AIA7"/>
<dbReference type="EMBL" id="NMTY01000003">
    <property type="protein sequence ID" value="PDX82694.1"/>
    <property type="molecule type" value="Genomic_DNA"/>
</dbReference>
<name>A0A174AIA7_9FIRM</name>
<dbReference type="Proteomes" id="UP000220005">
    <property type="component" value="Unassembled WGS sequence"/>
</dbReference>
<sequence>MRNEHRQSSGSGLLLGMAAGAALGAAGMMAMNQNPRQVKRTARKLAKGAEHAVTQLDDMVSDFVERKMDL</sequence>
<organism evidence="1 2">
    <name type="scientific">Faecalibacterium prausnitzii</name>
    <dbReference type="NCBI Taxonomy" id="853"/>
    <lineage>
        <taxon>Bacteria</taxon>
        <taxon>Bacillati</taxon>
        <taxon>Bacillota</taxon>
        <taxon>Clostridia</taxon>
        <taxon>Eubacteriales</taxon>
        <taxon>Oscillospiraceae</taxon>
        <taxon>Faecalibacterium</taxon>
    </lineage>
</organism>
<proteinExistence type="predicted"/>
<protein>
    <submittedName>
        <fullName evidence="1">Uncharacterized protein</fullName>
    </submittedName>
</protein>
<accession>A0A174AIA7</accession>
<evidence type="ECO:0000313" key="2">
    <source>
        <dbReference type="Proteomes" id="UP000220005"/>
    </source>
</evidence>
<dbReference type="OrthoDB" id="1863463at2"/>
<reference evidence="1 2" key="1">
    <citation type="journal article" date="2017" name="Front. Microbiol.">
        <title>New Insights into the Diversity of the Genus Faecalibacterium.</title>
        <authorList>
            <person name="Benevides L."/>
            <person name="Burman S."/>
            <person name="Martin R."/>
            <person name="Robert V."/>
            <person name="Thomas M."/>
            <person name="Miquel S."/>
            <person name="Chain F."/>
            <person name="Sokol H."/>
            <person name="Bermudez-Humaran L.G."/>
            <person name="Morrison M."/>
            <person name="Langella P."/>
            <person name="Azevedo V.A."/>
            <person name="Chatel J.M."/>
            <person name="Soares S."/>
        </authorList>
    </citation>
    <scope>NUCLEOTIDE SEQUENCE [LARGE SCALE GENOMIC DNA]</scope>
    <source>
        <strain evidence="1 2">CNCM I 4575</strain>
    </source>
</reference>
<gene>
    <name evidence="1" type="ORF">CGS58_00545</name>
</gene>
<evidence type="ECO:0000313" key="1">
    <source>
        <dbReference type="EMBL" id="PDX82694.1"/>
    </source>
</evidence>
<comment type="caution">
    <text evidence="1">The sequence shown here is derived from an EMBL/GenBank/DDBJ whole genome shotgun (WGS) entry which is preliminary data.</text>
</comment>